<feature type="region of interest" description="Disordered" evidence="2">
    <location>
        <begin position="139"/>
        <end position="185"/>
    </location>
</feature>
<dbReference type="InterPro" id="IPR019191">
    <property type="entry name" value="Essential_protein_Yae1_N"/>
</dbReference>
<organism evidence="4 5">
    <name type="scientific">Saccharata proteae CBS 121410</name>
    <dbReference type="NCBI Taxonomy" id="1314787"/>
    <lineage>
        <taxon>Eukaryota</taxon>
        <taxon>Fungi</taxon>
        <taxon>Dikarya</taxon>
        <taxon>Ascomycota</taxon>
        <taxon>Pezizomycotina</taxon>
        <taxon>Dothideomycetes</taxon>
        <taxon>Dothideomycetes incertae sedis</taxon>
        <taxon>Botryosphaeriales</taxon>
        <taxon>Saccharataceae</taxon>
        <taxon>Saccharata</taxon>
    </lineage>
</organism>
<dbReference type="Proteomes" id="UP000799776">
    <property type="component" value="Unassembled WGS sequence"/>
</dbReference>
<evidence type="ECO:0000256" key="2">
    <source>
        <dbReference type="SAM" id="MobiDB-lite"/>
    </source>
</evidence>
<protein>
    <submittedName>
        <fullName evidence="4">DUF1715-domain-containing protein</fullName>
    </submittedName>
</protein>
<comment type="caution">
    <text evidence="4">The sequence shown here is derived from an EMBL/GenBank/DDBJ whole genome shotgun (WGS) entry which is preliminary data.</text>
</comment>
<reference evidence="4" key="1">
    <citation type="journal article" date="2020" name="Stud. Mycol.">
        <title>101 Dothideomycetes genomes: a test case for predicting lifestyles and emergence of pathogens.</title>
        <authorList>
            <person name="Haridas S."/>
            <person name="Albert R."/>
            <person name="Binder M."/>
            <person name="Bloem J."/>
            <person name="Labutti K."/>
            <person name="Salamov A."/>
            <person name="Andreopoulos B."/>
            <person name="Baker S."/>
            <person name="Barry K."/>
            <person name="Bills G."/>
            <person name="Bluhm B."/>
            <person name="Cannon C."/>
            <person name="Castanera R."/>
            <person name="Culley D."/>
            <person name="Daum C."/>
            <person name="Ezra D."/>
            <person name="Gonzalez J."/>
            <person name="Henrissat B."/>
            <person name="Kuo A."/>
            <person name="Liang C."/>
            <person name="Lipzen A."/>
            <person name="Lutzoni F."/>
            <person name="Magnuson J."/>
            <person name="Mondo S."/>
            <person name="Nolan M."/>
            <person name="Ohm R."/>
            <person name="Pangilinan J."/>
            <person name="Park H.-J."/>
            <person name="Ramirez L."/>
            <person name="Alfaro M."/>
            <person name="Sun H."/>
            <person name="Tritt A."/>
            <person name="Yoshinaga Y."/>
            <person name="Zwiers L.-H."/>
            <person name="Turgeon B."/>
            <person name="Goodwin S."/>
            <person name="Spatafora J."/>
            <person name="Crous P."/>
            <person name="Grigoriev I."/>
        </authorList>
    </citation>
    <scope>NUCLEOTIDE SEQUENCE</scope>
    <source>
        <strain evidence="4">CBS 121410</strain>
    </source>
</reference>
<dbReference type="Pfam" id="PF09811">
    <property type="entry name" value="Yae1_N"/>
    <property type="match status" value="1"/>
</dbReference>
<dbReference type="AlphaFoldDB" id="A0A9P4LXK0"/>
<dbReference type="OrthoDB" id="48036at2759"/>
<evidence type="ECO:0000256" key="1">
    <source>
        <dbReference type="ARBA" id="ARBA00038090"/>
    </source>
</evidence>
<feature type="compositionally biased region" description="Basic and acidic residues" evidence="2">
    <location>
        <begin position="167"/>
        <end position="176"/>
    </location>
</feature>
<feature type="compositionally biased region" description="Polar residues" evidence="2">
    <location>
        <begin position="148"/>
        <end position="161"/>
    </location>
</feature>
<name>A0A9P4LXK0_9PEZI</name>
<dbReference type="PANTHER" id="PTHR28532:SF1">
    <property type="entry name" value="ORAL CANCER OVEREXPRESSED 1"/>
    <property type="match status" value="1"/>
</dbReference>
<keyword evidence="5" id="KW-1185">Reference proteome</keyword>
<gene>
    <name evidence="4" type="ORF">K490DRAFT_45050</name>
</gene>
<accession>A0A9P4LXK0</accession>
<proteinExistence type="inferred from homology"/>
<evidence type="ECO:0000313" key="4">
    <source>
        <dbReference type="EMBL" id="KAF2086161.1"/>
    </source>
</evidence>
<dbReference type="PANTHER" id="PTHR28532">
    <property type="entry name" value="GEO13458P1"/>
    <property type="match status" value="1"/>
</dbReference>
<feature type="domain" description="Essential protein Yae1 N-terminal" evidence="3">
    <location>
        <begin position="26"/>
        <end position="64"/>
    </location>
</feature>
<evidence type="ECO:0000259" key="3">
    <source>
        <dbReference type="Pfam" id="PF09811"/>
    </source>
</evidence>
<dbReference type="EMBL" id="ML978726">
    <property type="protein sequence ID" value="KAF2086161.1"/>
    <property type="molecule type" value="Genomic_DNA"/>
</dbReference>
<comment type="similarity">
    <text evidence="1">Belongs to the LTO1 family.</text>
</comment>
<dbReference type="InterPro" id="IPR052436">
    <property type="entry name" value="LTO1_adapter"/>
</dbReference>
<evidence type="ECO:0000313" key="5">
    <source>
        <dbReference type="Proteomes" id="UP000799776"/>
    </source>
</evidence>
<sequence>MNHHQPTEQDPFDDLLGLEDDYYREGHALGVADGSRAGRIEGRVFGLEKGFEKFVAMGTLHGKAAVWGARLPSKDGESLEPPVLPVLATNPRLEKHIQTLYALAEPESLSTQNDEDSVSEFDDRLKRAAAKEKVIEALIREGGDGSKVKNTTSRGPASTQRGVKMSGLEKAERNMEDFGNPPRRS</sequence>